<sequence>MAGALAGGALFAVPASAASSTIAFPDRLGAPSAAFDLPAGMPDNGVTNWGCRWNCGWGGRRGWRRDRVDAGDVLLGAAIIGGIAAIANANNRRERDREVVVIERDRNIRYPDYRGAPYPADTTRYDRRAPARAVGTTGLDNAVGMCVDRIERDVRVDQVDDARRTASGWEVGGTLYDGTPFSCRIGNNGQIETIDYGNGFAASAVRGGDDAQWDAQDYADARAQVGGSVRPDLAVNEAYLRADQAAVTSSSAPDASALPAYPGGPVPGEELPEYAGDDNRG</sequence>
<dbReference type="KEGG" id="pns:A9D12_13745"/>
<feature type="compositionally biased region" description="Low complexity" evidence="1">
    <location>
        <begin position="249"/>
        <end position="269"/>
    </location>
</feature>
<evidence type="ECO:0000313" key="3">
    <source>
        <dbReference type="EMBL" id="ANK13838.1"/>
    </source>
</evidence>
<keyword evidence="2" id="KW-0732">Signal</keyword>
<protein>
    <recommendedName>
        <fullName evidence="5">17 kDa surface antigen</fullName>
    </recommendedName>
</protein>
<feature type="chain" id="PRO_5008251804" description="17 kDa surface antigen" evidence="2">
    <location>
        <begin position="18"/>
        <end position="281"/>
    </location>
</feature>
<dbReference type="Proteomes" id="UP000078263">
    <property type="component" value="Chromosome"/>
</dbReference>
<keyword evidence="4" id="KW-1185">Reference proteome</keyword>
<dbReference type="EMBL" id="CP016033">
    <property type="protein sequence ID" value="ANK13838.1"/>
    <property type="molecule type" value="Genomic_DNA"/>
</dbReference>
<gene>
    <name evidence="3" type="ORF">A9D12_13745</name>
</gene>
<evidence type="ECO:0000256" key="1">
    <source>
        <dbReference type="SAM" id="MobiDB-lite"/>
    </source>
</evidence>
<evidence type="ECO:0008006" key="5">
    <source>
        <dbReference type="Google" id="ProtNLM"/>
    </source>
</evidence>
<evidence type="ECO:0000313" key="4">
    <source>
        <dbReference type="Proteomes" id="UP000078263"/>
    </source>
</evidence>
<reference evidence="3 4" key="1">
    <citation type="submission" date="2016-05" db="EMBL/GenBank/DDBJ databases">
        <title>Compelete Genome Sequence of Bacteriochlorophyll-Synthesizing Bacterium Porphyrobacter neustonensis DSM 9434.</title>
        <authorList>
            <person name="Shi X.-L."/>
            <person name="Wu Y.-H."/>
            <person name="Cheng H."/>
            <person name="Xu L."/>
            <person name="Zhang X.-Q."/>
            <person name="Wang C.-S."/>
            <person name="Xu X.-W."/>
        </authorList>
    </citation>
    <scope>NUCLEOTIDE SEQUENCE [LARGE SCALE GENOMIC DNA]</scope>
    <source>
        <strain evidence="3 4">DSM 9434</strain>
    </source>
</reference>
<dbReference type="AlphaFoldDB" id="A0A192D5R4"/>
<evidence type="ECO:0000256" key="2">
    <source>
        <dbReference type="SAM" id="SignalP"/>
    </source>
</evidence>
<name>A0A192D5R4_9SPHN</name>
<proteinExistence type="predicted"/>
<feature type="compositionally biased region" description="Acidic residues" evidence="1">
    <location>
        <begin position="270"/>
        <end position="281"/>
    </location>
</feature>
<feature type="region of interest" description="Disordered" evidence="1">
    <location>
        <begin position="246"/>
        <end position="281"/>
    </location>
</feature>
<organism evidence="3 4">
    <name type="scientific">Erythrobacter neustonensis</name>
    <dbReference type="NCBI Taxonomy" id="1112"/>
    <lineage>
        <taxon>Bacteria</taxon>
        <taxon>Pseudomonadati</taxon>
        <taxon>Pseudomonadota</taxon>
        <taxon>Alphaproteobacteria</taxon>
        <taxon>Sphingomonadales</taxon>
        <taxon>Erythrobacteraceae</taxon>
        <taxon>Erythrobacter/Porphyrobacter group</taxon>
        <taxon>Erythrobacter</taxon>
    </lineage>
</organism>
<accession>A0A192D5R4</accession>
<feature type="signal peptide" evidence="2">
    <location>
        <begin position="1"/>
        <end position="17"/>
    </location>
</feature>